<dbReference type="CDD" id="cd00093">
    <property type="entry name" value="HTH_XRE"/>
    <property type="match status" value="1"/>
</dbReference>
<dbReference type="RefSeq" id="WP_309954677.1">
    <property type="nucleotide sequence ID" value="NZ_JAVDUJ010000001.1"/>
</dbReference>
<reference evidence="2 3" key="1">
    <citation type="submission" date="2023-07" db="EMBL/GenBank/DDBJ databases">
        <title>Sequencing the genomes of 1000 actinobacteria strains.</title>
        <authorList>
            <person name="Klenk H.-P."/>
        </authorList>
    </citation>
    <scope>NUCLEOTIDE SEQUENCE [LARGE SCALE GENOMIC DNA]</scope>
    <source>
        <strain evidence="2 3">DSM 15539</strain>
    </source>
</reference>
<dbReference type="Proteomes" id="UP001266099">
    <property type="component" value="Unassembled WGS sequence"/>
</dbReference>
<dbReference type="GO" id="GO:0003677">
    <property type="term" value="F:DNA binding"/>
    <property type="evidence" value="ECO:0007669"/>
    <property type="project" value="UniProtKB-KW"/>
</dbReference>
<dbReference type="InterPro" id="IPR010982">
    <property type="entry name" value="Lambda_DNA-bd_dom_sf"/>
</dbReference>
<evidence type="ECO:0000259" key="1">
    <source>
        <dbReference type="PROSITE" id="PS50943"/>
    </source>
</evidence>
<protein>
    <submittedName>
        <fullName evidence="2">DNA-binding Xre family transcriptional regulator</fullName>
    </submittedName>
</protein>
<gene>
    <name evidence="2" type="ORF">J2S36_000211</name>
</gene>
<dbReference type="Gene3D" id="1.10.260.40">
    <property type="entry name" value="lambda repressor-like DNA-binding domains"/>
    <property type="match status" value="1"/>
</dbReference>
<comment type="caution">
    <text evidence="2">The sequence shown here is derived from an EMBL/GenBank/DDBJ whole genome shotgun (WGS) entry which is preliminary data.</text>
</comment>
<dbReference type="SUPFAM" id="SSF47413">
    <property type="entry name" value="lambda repressor-like DNA-binding domains"/>
    <property type="match status" value="1"/>
</dbReference>
<dbReference type="InterPro" id="IPR001387">
    <property type="entry name" value="Cro/C1-type_HTH"/>
</dbReference>
<accession>A0ABU1T019</accession>
<organism evidence="2 3">
    <name type="scientific">Arcanobacterium hippocoleae</name>
    <dbReference type="NCBI Taxonomy" id="149017"/>
    <lineage>
        <taxon>Bacteria</taxon>
        <taxon>Bacillati</taxon>
        <taxon>Actinomycetota</taxon>
        <taxon>Actinomycetes</taxon>
        <taxon>Actinomycetales</taxon>
        <taxon>Actinomycetaceae</taxon>
        <taxon>Arcanobacterium</taxon>
    </lineage>
</organism>
<name>A0ABU1T019_9ACTO</name>
<feature type="domain" description="HTH cro/C1-type" evidence="1">
    <location>
        <begin position="8"/>
        <end position="61"/>
    </location>
</feature>
<dbReference type="EMBL" id="JAVDUJ010000001">
    <property type="protein sequence ID" value="MDR6938668.1"/>
    <property type="molecule type" value="Genomic_DNA"/>
</dbReference>
<keyword evidence="2" id="KW-0238">DNA-binding</keyword>
<sequence>MTITFKPLWKLLIDRDMTREDLRHATGLSPATIAKLGRDGNVTTDVLARICQALDCDIADICEVVPTDLKGETD</sequence>
<dbReference type="Pfam" id="PF13443">
    <property type="entry name" value="HTH_26"/>
    <property type="match status" value="1"/>
</dbReference>
<evidence type="ECO:0000313" key="3">
    <source>
        <dbReference type="Proteomes" id="UP001266099"/>
    </source>
</evidence>
<dbReference type="PROSITE" id="PS50943">
    <property type="entry name" value="HTH_CROC1"/>
    <property type="match status" value="1"/>
</dbReference>
<evidence type="ECO:0000313" key="2">
    <source>
        <dbReference type="EMBL" id="MDR6938668.1"/>
    </source>
</evidence>
<keyword evidence="3" id="KW-1185">Reference proteome</keyword>
<proteinExistence type="predicted"/>